<feature type="region of interest" description="Disordered" evidence="4">
    <location>
        <begin position="323"/>
        <end position="359"/>
    </location>
</feature>
<proteinExistence type="inferred from homology"/>
<keyword evidence="2" id="KW-0689">Ribosomal protein</keyword>
<dbReference type="GO" id="GO:0003723">
    <property type="term" value="F:RNA binding"/>
    <property type="evidence" value="ECO:0007669"/>
    <property type="project" value="InterPro"/>
</dbReference>
<evidence type="ECO:0000256" key="4">
    <source>
        <dbReference type="SAM" id="MobiDB-lite"/>
    </source>
</evidence>
<keyword evidence="3" id="KW-0687">Ribonucleoprotein</keyword>
<protein>
    <recommendedName>
        <fullName evidence="7">KOW domain-containing protein</fullName>
    </recommendedName>
</protein>
<dbReference type="GO" id="GO:1990904">
    <property type="term" value="C:ribonucleoprotein complex"/>
    <property type="evidence" value="ECO:0007669"/>
    <property type="project" value="UniProtKB-KW"/>
</dbReference>
<dbReference type="CDD" id="cd06089">
    <property type="entry name" value="KOW_RPL26"/>
    <property type="match status" value="1"/>
</dbReference>
<feature type="region of interest" description="Disordered" evidence="4">
    <location>
        <begin position="489"/>
        <end position="524"/>
    </location>
</feature>
<dbReference type="PANTHER" id="PTHR12903">
    <property type="entry name" value="MITOCHONDRIAL RIBOSOMAL PROTEIN L24"/>
    <property type="match status" value="1"/>
</dbReference>
<evidence type="ECO:0000256" key="1">
    <source>
        <dbReference type="ARBA" id="ARBA00010618"/>
    </source>
</evidence>
<dbReference type="EMBL" id="ML977318">
    <property type="protein sequence ID" value="KAF2117591.1"/>
    <property type="molecule type" value="Genomic_DNA"/>
</dbReference>
<dbReference type="Gene3D" id="2.30.30.30">
    <property type="match status" value="1"/>
</dbReference>
<evidence type="ECO:0008006" key="7">
    <source>
        <dbReference type="Google" id="ProtNLM"/>
    </source>
</evidence>
<name>A0A6A5ZGU1_9PLEO</name>
<gene>
    <name evidence="5" type="ORF">BDV96DRAFT_630164</name>
</gene>
<dbReference type="GO" id="GO:0003735">
    <property type="term" value="F:structural constituent of ribosome"/>
    <property type="evidence" value="ECO:0007669"/>
    <property type="project" value="InterPro"/>
</dbReference>
<evidence type="ECO:0000313" key="6">
    <source>
        <dbReference type="Proteomes" id="UP000799770"/>
    </source>
</evidence>
<evidence type="ECO:0000256" key="2">
    <source>
        <dbReference type="ARBA" id="ARBA00022980"/>
    </source>
</evidence>
<organism evidence="5 6">
    <name type="scientific">Lophiotrema nucula</name>
    <dbReference type="NCBI Taxonomy" id="690887"/>
    <lineage>
        <taxon>Eukaryota</taxon>
        <taxon>Fungi</taxon>
        <taxon>Dikarya</taxon>
        <taxon>Ascomycota</taxon>
        <taxon>Pezizomycotina</taxon>
        <taxon>Dothideomycetes</taxon>
        <taxon>Pleosporomycetidae</taxon>
        <taxon>Pleosporales</taxon>
        <taxon>Lophiotremataceae</taxon>
        <taxon>Lophiotrema</taxon>
    </lineage>
</organism>
<sequence length="543" mass="62380">MVKSARAARNLREIRRVQNAIQWAKADRAHRAEFVKQRKANKDYIVQSLHWKQNFKVLPAREAKQKLIEDWKLGPLRPKRAYGEDAEKYGVLDGQAASGGPELPEHAYKDSVLAIEEGDRVVVIRGRSMYKIGTVDKVNKANNTLTIKDTNMVWIDGAAMLTPKGEEPKVRHETPLPVPIDDVRLVITQKRQEPNTDWDAPPVEVEKDVIVEAIELRKHTRGIDPWEEPPIWRLSIPEEHQVYPETNEPIYARYIAGTNEIIEWPWEREKVIDEKEEERKRKRVEADDKTASSGDRMTILRKAKSNAGKAWSRVKGVFPFSRATERAEETAPVQPQEVDQEGTHQALKPPRPKAQGDPWPYNADTNSSMVADETYAPNLLFAPFPDGVIDEVRDPYTKRPLIQGLWRDKYKELIEERREKENAERSETDVELSKAEWREKKANEIPTIKTPLQLRWELAQQGKKRLEAHEVPQISEEVLKAIGMAMMSHGKDLSNMKPEPSTKPRTKPRTKHKKKLGPQLDTPVIIFPGPQVIKKTHKLGEEK</sequence>
<dbReference type="InterPro" id="IPR008991">
    <property type="entry name" value="Translation_prot_SH3-like_sf"/>
</dbReference>
<reference evidence="5" key="1">
    <citation type="journal article" date="2020" name="Stud. Mycol.">
        <title>101 Dothideomycetes genomes: a test case for predicting lifestyles and emergence of pathogens.</title>
        <authorList>
            <person name="Haridas S."/>
            <person name="Albert R."/>
            <person name="Binder M."/>
            <person name="Bloem J."/>
            <person name="Labutti K."/>
            <person name="Salamov A."/>
            <person name="Andreopoulos B."/>
            <person name="Baker S."/>
            <person name="Barry K."/>
            <person name="Bills G."/>
            <person name="Bluhm B."/>
            <person name="Cannon C."/>
            <person name="Castanera R."/>
            <person name="Culley D."/>
            <person name="Daum C."/>
            <person name="Ezra D."/>
            <person name="Gonzalez J."/>
            <person name="Henrissat B."/>
            <person name="Kuo A."/>
            <person name="Liang C."/>
            <person name="Lipzen A."/>
            <person name="Lutzoni F."/>
            <person name="Magnuson J."/>
            <person name="Mondo S."/>
            <person name="Nolan M."/>
            <person name="Ohm R."/>
            <person name="Pangilinan J."/>
            <person name="Park H.-J."/>
            <person name="Ramirez L."/>
            <person name="Alfaro M."/>
            <person name="Sun H."/>
            <person name="Tritt A."/>
            <person name="Yoshinaga Y."/>
            <person name="Zwiers L.-H."/>
            <person name="Turgeon B."/>
            <person name="Goodwin S."/>
            <person name="Spatafora J."/>
            <person name="Crous P."/>
            <person name="Grigoriev I."/>
        </authorList>
    </citation>
    <scope>NUCLEOTIDE SEQUENCE</scope>
    <source>
        <strain evidence="5">CBS 627.86</strain>
    </source>
</reference>
<dbReference type="InterPro" id="IPR041988">
    <property type="entry name" value="Ribosomal_uL24_KOW"/>
</dbReference>
<dbReference type="InterPro" id="IPR003256">
    <property type="entry name" value="Ribosomal_uL24"/>
</dbReference>
<keyword evidence="6" id="KW-1185">Reference proteome</keyword>
<dbReference type="OrthoDB" id="359154at2759"/>
<dbReference type="AlphaFoldDB" id="A0A6A5ZGU1"/>
<evidence type="ECO:0000313" key="5">
    <source>
        <dbReference type="EMBL" id="KAF2117591.1"/>
    </source>
</evidence>
<dbReference type="GO" id="GO:0006412">
    <property type="term" value="P:translation"/>
    <property type="evidence" value="ECO:0007669"/>
    <property type="project" value="InterPro"/>
</dbReference>
<accession>A0A6A5ZGU1</accession>
<dbReference type="GO" id="GO:0005840">
    <property type="term" value="C:ribosome"/>
    <property type="evidence" value="ECO:0007669"/>
    <property type="project" value="UniProtKB-KW"/>
</dbReference>
<dbReference type="SUPFAM" id="SSF50104">
    <property type="entry name" value="Translation proteins SH3-like domain"/>
    <property type="match status" value="1"/>
</dbReference>
<dbReference type="InterPro" id="IPR014722">
    <property type="entry name" value="Rib_uL2_dom2"/>
</dbReference>
<feature type="compositionally biased region" description="Basic residues" evidence="4">
    <location>
        <begin position="504"/>
        <end position="516"/>
    </location>
</feature>
<comment type="similarity">
    <text evidence="1">Belongs to the universal ribosomal protein uL24 family.</text>
</comment>
<dbReference type="Proteomes" id="UP000799770">
    <property type="component" value="Unassembled WGS sequence"/>
</dbReference>
<evidence type="ECO:0000256" key="3">
    <source>
        <dbReference type="ARBA" id="ARBA00023274"/>
    </source>
</evidence>